<evidence type="ECO:0000313" key="1">
    <source>
        <dbReference type="EMBL" id="UFP95669.1"/>
    </source>
</evidence>
<dbReference type="InterPro" id="IPR036388">
    <property type="entry name" value="WH-like_DNA-bd_sf"/>
</dbReference>
<evidence type="ECO:0000313" key="2">
    <source>
        <dbReference type="Proteomes" id="UP001054846"/>
    </source>
</evidence>
<proteinExistence type="predicted"/>
<sequence length="170" mass="19218">MKPDTKRQNFDVTPEQAAQIEFVRIALGAGTAKEAILRSVAVVAVLQDYLQKGYRLSLTGEAEAIRVIIAELEPPAGLQWQYLVGRPHAWRKQLYVKGRRLLASTVWYDMHANGLSIEEAAQDFDLPIATVQEIVLYCESHRELLKMEADEERRLLEQEGIALEPAPAHR</sequence>
<gene>
    <name evidence="1" type="ORF">ISF26_05360</name>
</gene>
<evidence type="ECO:0008006" key="3">
    <source>
        <dbReference type="Google" id="ProtNLM"/>
    </source>
</evidence>
<organism evidence="1 2">
    <name type="scientific">Gloeobacter morelensis MG652769</name>
    <dbReference type="NCBI Taxonomy" id="2781736"/>
    <lineage>
        <taxon>Bacteria</taxon>
        <taxon>Bacillati</taxon>
        <taxon>Cyanobacteriota</taxon>
        <taxon>Cyanophyceae</taxon>
        <taxon>Gloeobacterales</taxon>
        <taxon>Gloeobacteraceae</taxon>
        <taxon>Gloeobacter</taxon>
        <taxon>Gloeobacter morelensis</taxon>
    </lineage>
</organism>
<name>A0ABY3PQ53_9CYAN</name>
<reference evidence="1 2" key="1">
    <citation type="journal article" date="2021" name="Genome Biol. Evol.">
        <title>Complete Genome Sequencing of a Novel Gloeobacter Species from a Waterfall Cave in Mexico.</title>
        <authorList>
            <person name="Saw J.H."/>
            <person name="Cardona T."/>
            <person name="Montejano G."/>
        </authorList>
    </citation>
    <scope>NUCLEOTIDE SEQUENCE [LARGE SCALE GENOMIC DNA]</scope>
    <source>
        <strain evidence="1">MG652769</strain>
    </source>
</reference>
<protein>
    <recommendedName>
        <fullName evidence="3">DUF433 domain-containing protein</fullName>
    </recommendedName>
</protein>
<keyword evidence="2" id="KW-1185">Reference proteome</keyword>
<dbReference type="RefSeq" id="WP_230842892.1">
    <property type="nucleotide sequence ID" value="NZ_CP063845.1"/>
</dbReference>
<dbReference type="Proteomes" id="UP001054846">
    <property type="component" value="Chromosome"/>
</dbReference>
<dbReference type="EMBL" id="CP063845">
    <property type="protein sequence ID" value="UFP95669.1"/>
    <property type="molecule type" value="Genomic_DNA"/>
</dbReference>
<dbReference type="Gene3D" id="1.10.10.10">
    <property type="entry name" value="Winged helix-like DNA-binding domain superfamily/Winged helix DNA-binding domain"/>
    <property type="match status" value="1"/>
</dbReference>
<accession>A0ABY3PQ53</accession>